<dbReference type="PANTHER" id="PTHR13420:SF7">
    <property type="entry name" value="UPF0235 PROTEIN C15ORF40"/>
    <property type="match status" value="1"/>
</dbReference>
<evidence type="ECO:0000256" key="2">
    <source>
        <dbReference type="HAMAP-Rule" id="MF_00634"/>
    </source>
</evidence>
<dbReference type="InterPro" id="IPR036591">
    <property type="entry name" value="YggU-like_sf"/>
</dbReference>
<evidence type="ECO:0000313" key="3">
    <source>
        <dbReference type="EMBL" id="HIU92309.1"/>
    </source>
</evidence>
<dbReference type="Gene3D" id="3.30.1200.10">
    <property type="entry name" value="YggU-like"/>
    <property type="match status" value="1"/>
</dbReference>
<dbReference type="PANTHER" id="PTHR13420">
    <property type="entry name" value="UPF0235 PROTEIN C15ORF40"/>
    <property type="match status" value="1"/>
</dbReference>
<dbReference type="EMBL" id="DVOD01000030">
    <property type="protein sequence ID" value="HIU92309.1"/>
    <property type="molecule type" value="Genomic_DNA"/>
</dbReference>
<organism evidence="3 4">
    <name type="scientific">Candidatus Limenecus avicola</name>
    <dbReference type="NCBI Taxonomy" id="2840847"/>
    <lineage>
        <taxon>Bacteria</taxon>
        <taxon>Bacillati</taxon>
        <taxon>Bacillota</taxon>
        <taxon>Clostridia</taxon>
        <taxon>Eubacteriales</taxon>
        <taxon>Clostridiaceae</taxon>
        <taxon>Clostridiaceae incertae sedis</taxon>
        <taxon>Candidatus Limenecus</taxon>
    </lineage>
</organism>
<accession>A0A9D1MZH9</accession>
<proteinExistence type="inferred from homology"/>
<dbReference type="SUPFAM" id="SSF69786">
    <property type="entry name" value="YggU-like"/>
    <property type="match status" value="1"/>
</dbReference>
<dbReference type="GO" id="GO:0005737">
    <property type="term" value="C:cytoplasm"/>
    <property type="evidence" value="ECO:0007669"/>
    <property type="project" value="TreeGrafter"/>
</dbReference>
<dbReference type="Proteomes" id="UP000886748">
    <property type="component" value="Unassembled WGS sequence"/>
</dbReference>
<dbReference type="InterPro" id="IPR003746">
    <property type="entry name" value="DUF167"/>
</dbReference>
<evidence type="ECO:0000256" key="1">
    <source>
        <dbReference type="ARBA" id="ARBA00010364"/>
    </source>
</evidence>
<reference evidence="3" key="1">
    <citation type="submission" date="2020-10" db="EMBL/GenBank/DDBJ databases">
        <authorList>
            <person name="Gilroy R."/>
        </authorList>
    </citation>
    <scope>NUCLEOTIDE SEQUENCE</scope>
    <source>
        <strain evidence="3">CHK154-7741</strain>
    </source>
</reference>
<name>A0A9D1MZH9_9CLOT</name>
<dbReference type="NCBIfam" id="TIGR00251">
    <property type="entry name" value="DUF167 family protein"/>
    <property type="match status" value="1"/>
</dbReference>
<gene>
    <name evidence="3" type="ORF">IAD26_04140</name>
</gene>
<dbReference type="SMART" id="SM01152">
    <property type="entry name" value="DUF167"/>
    <property type="match status" value="1"/>
</dbReference>
<dbReference type="Pfam" id="PF02594">
    <property type="entry name" value="DUF167"/>
    <property type="match status" value="1"/>
</dbReference>
<protein>
    <recommendedName>
        <fullName evidence="2">UPF0235 protein IAD26_04140</fullName>
    </recommendedName>
</protein>
<dbReference type="HAMAP" id="MF_00634">
    <property type="entry name" value="UPF0235"/>
    <property type="match status" value="1"/>
</dbReference>
<comment type="caution">
    <text evidence="3">The sequence shown here is derived from an EMBL/GenBank/DDBJ whole genome shotgun (WGS) entry which is preliminary data.</text>
</comment>
<dbReference type="AlphaFoldDB" id="A0A9D1MZH9"/>
<reference evidence="3" key="2">
    <citation type="journal article" date="2021" name="PeerJ">
        <title>Extensive microbial diversity within the chicken gut microbiome revealed by metagenomics and culture.</title>
        <authorList>
            <person name="Gilroy R."/>
            <person name="Ravi A."/>
            <person name="Getino M."/>
            <person name="Pursley I."/>
            <person name="Horton D.L."/>
            <person name="Alikhan N.F."/>
            <person name="Baker D."/>
            <person name="Gharbi K."/>
            <person name="Hall N."/>
            <person name="Watson M."/>
            <person name="Adriaenssens E.M."/>
            <person name="Foster-Nyarko E."/>
            <person name="Jarju S."/>
            <person name="Secka A."/>
            <person name="Antonio M."/>
            <person name="Oren A."/>
            <person name="Chaudhuri R.R."/>
            <person name="La Ragione R."/>
            <person name="Hildebrand F."/>
            <person name="Pallen M.J."/>
        </authorList>
    </citation>
    <scope>NUCLEOTIDE SEQUENCE</scope>
    <source>
        <strain evidence="3">CHK154-7741</strain>
    </source>
</reference>
<comment type="similarity">
    <text evidence="1 2">Belongs to the UPF0235 family.</text>
</comment>
<evidence type="ECO:0000313" key="4">
    <source>
        <dbReference type="Proteomes" id="UP000886748"/>
    </source>
</evidence>
<sequence length="103" mass="11446">MESCAHEFYKEQNNTLVLKIKAVPNSSKNEICGLFDDALKVKIKAPAVENKANEELVKFFAKLLKVPKSSVILKSGGTSKLKTICIENCTIDKFKQVCVNIDL</sequence>